<name>A0A1B1CWK9_9VIRU</name>
<feature type="compositionally biased region" description="Low complexity" evidence="1">
    <location>
        <begin position="100"/>
        <end position="110"/>
    </location>
</feature>
<feature type="compositionally biased region" description="Polar residues" evidence="1">
    <location>
        <begin position="194"/>
        <end position="214"/>
    </location>
</feature>
<feature type="compositionally biased region" description="Low complexity" evidence="1">
    <location>
        <begin position="28"/>
        <end position="57"/>
    </location>
</feature>
<feature type="compositionally biased region" description="Polar residues" evidence="1">
    <location>
        <begin position="81"/>
        <end position="93"/>
    </location>
</feature>
<feature type="region of interest" description="Disordered" evidence="1">
    <location>
        <begin position="194"/>
        <end position="267"/>
    </location>
</feature>
<reference evidence="2" key="1">
    <citation type="submission" date="2016-04" db="EMBL/GenBank/DDBJ databases">
        <title>First report of Grapevine Syrah virus 1 (GSyV-1) infecting grapevine in Brazil.</title>
        <authorList>
            <person name="Fajardo T.V.M."/>
            <person name="Nickel O."/>
        </authorList>
    </citation>
    <scope>NUCLEOTIDE SEQUENCE</scope>
    <source>
        <strain evidence="2">TRAJ-BR</strain>
    </source>
</reference>
<feature type="compositionally biased region" description="Pro residues" evidence="1">
    <location>
        <begin position="1"/>
        <end position="12"/>
    </location>
</feature>
<sequence length="267" mass="26643">MSRSPSPPPPKPSGSCTTRCSTSHSPKLLLSSRTALTLRSFSPPSSSLRSQTSPTSPFSRKSTGTASLALASTISWRATPATRTASLVKPSNGSKPPPFAAAASTSPSPSSSLGAPCTPCLSSAASHPCIWSMTKFPSSAPTLSLSQKPPPSAKTSATASSLAPCTTLSSFMFVLCALSAPPTLSVSSALKATKRSTAGSPPLPGTTSSISSPKRQLIGFQIGISSSTPLSPSAATGALSTSSGCSRPPPPLPAASPSSPGPSWPPP</sequence>
<feature type="region of interest" description="Disordered" evidence="1">
    <location>
        <begin position="1"/>
        <end position="64"/>
    </location>
</feature>
<feature type="compositionally biased region" description="Polar residues" evidence="1">
    <location>
        <begin position="16"/>
        <end position="25"/>
    </location>
</feature>
<feature type="region of interest" description="Disordered" evidence="1">
    <location>
        <begin position="81"/>
        <end position="110"/>
    </location>
</feature>
<feature type="compositionally biased region" description="Low complexity" evidence="1">
    <location>
        <begin position="222"/>
        <end position="246"/>
    </location>
</feature>
<accession>A0A1B1CWK9</accession>
<dbReference type="EMBL" id="KX130754">
    <property type="protein sequence ID" value="ANP94322.1"/>
    <property type="molecule type" value="Genomic_RNA"/>
</dbReference>
<evidence type="ECO:0000256" key="1">
    <source>
        <dbReference type="SAM" id="MobiDB-lite"/>
    </source>
</evidence>
<organism evidence="2">
    <name type="scientific">Grapevine Syrah virus 1</name>
    <dbReference type="NCBI Taxonomy" id="630199"/>
    <lineage>
        <taxon>Viruses</taxon>
        <taxon>Riboviria</taxon>
        <taxon>Orthornavirae</taxon>
        <taxon>Kitrinoviricota</taxon>
        <taxon>Alsuviricetes</taxon>
        <taxon>Tymovirales</taxon>
        <taxon>Tymoviridae</taxon>
        <taxon>Marafivirus</taxon>
        <taxon>Marafivirus syrahense</taxon>
    </lineage>
</organism>
<evidence type="ECO:0000313" key="2">
    <source>
        <dbReference type="EMBL" id="ANP94322.1"/>
    </source>
</evidence>
<feature type="compositionally biased region" description="Pro residues" evidence="1">
    <location>
        <begin position="247"/>
        <end position="267"/>
    </location>
</feature>
<proteinExistence type="predicted"/>
<protein>
    <submittedName>
        <fullName evidence="2">Putative movement protein</fullName>
    </submittedName>
</protein>